<proteinExistence type="predicted"/>
<dbReference type="AlphaFoldDB" id="A0A1C7IEW9"/>
<name>A0A1C7IEW9_9FIRM</name>
<evidence type="ECO:0000313" key="1">
    <source>
        <dbReference type="EMBL" id="ANU78256.1"/>
    </source>
</evidence>
<sequence length="316" mass="34405">MKKSTDNSANTKNFKTNLNKAAKNTGTAVSSTTEKAKTALTKSKDFILKAVDTNGIGEIGIEDFIIIGLQTPGIKVNRADFLQRELMKNYPPEVIESAITHNPAYAQISACEIDKIADEVIKFERNCVSGIFAALGAPGGVAMVATIPADLVQYYGYMLRAAQKIMYLYGFPEIDTTKKEHKFDSETMNLLIICLGVMYGVQGTNTALKAMATALGKGVEKRLMNAALTKGTIYPIVKSVSKWFGVNMTKQVFAGFFKKAIPVVGGVIGGGITYLSFKPCCDKLKESLRDTLLSNPDYHSTKEEDVIIDAIEIQEV</sequence>
<dbReference type="STRING" id="1796616.A4V09_22410"/>
<dbReference type="Proteomes" id="UP000092574">
    <property type="component" value="Chromosome"/>
</dbReference>
<keyword evidence="2" id="KW-1185">Reference proteome</keyword>
<dbReference type="EMBL" id="CP015405">
    <property type="protein sequence ID" value="ANU78256.1"/>
    <property type="molecule type" value="Genomic_DNA"/>
</dbReference>
<accession>A0A1C7IEW9</accession>
<organism evidence="1 2">
    <name type="scientific">Blautia pseudococcoides</name>
    <dbReference type="NCBI Taxonomy" id="1796616"/>
    <lineage>
        <taxon>Bacteria</taxon>
        <taxon>Bacillati</taxon>
        <taxon>Bacillota</taxon>
        <taxon>Clostridia</taxon>
        <taxon>Lachnospirales</taxon>
        <taxon>Lachnospiraceae</taxon>
        <taxon>Blautia</taxon>
    </lineage>
</organism>
<evidence type="ECO:0000313" key="2">
    <source>
        <dbReference type="Proteomes" id="UP000092574"/>
    </source>
</evidence>
<reference evidence="1" key="1">
    <citation type="submission" date="2017-04" db="EMBL/GenBank/DDBJ databases">
        <title>Complete Genome Sequences of Twelve Strains of a Stable Defined Moderately Diverse Mouse Microbiota 2 (sDMDMm2).</title>
        <authorList>
            <person name="Uchimura Y."/>
            <person name="Wyss M."/>
            <person name="Brugiroux S."/>
            <person name="Limenitakis J.P."/>
            <person name="Stecher B."/>
            <person name="McCoy K.D."/>
            <person name="Macpherson A.J."/>
        </authorList>
    </citation>
    <scope>NUCLEOTIDE SEQUENCE</scope>
    <source>
        <strain evidence="1">YL58</strain>
    </source>
</reference>
<evidence type="ECO:0008006" key="3">
    <source>
        <dbReference type="Google" id="ProtNLM"/>
    </source>
</evidence>
<gene>
    <name evidence="1" type="ORF">A4V09_22410</name>
</gene>
<dbReference type="KEGG" id="byl:A4V09_22410"/>
<protein>
    <recommendedName>
        <fullName evidence="3">EcsC family protein</fullName>
    </recommendedName>
</protein>
<dbReference type="RefSeq" id="WP_065544340.1">
    <property type="nucleotide sequence ID" value="NZ_CP015405.2"/>
</dbReference>
<dbReference type="OrthoDB" id="306887at2"/>